<feature type="region of interest" description="Disordered" evidence="5">
    <location>
        <begin position="623"/>
        <end position="735"/>
    </location>
</feature>
<keyword evidence="2" id="KW-0333">Golgi apparatus</keyword>
<reference evidence="7 8" key="1">
    <citation type="submission" date="2019-04" db="EMBL/GenBank/DDBJ databases">
        <title>Friends and foes A comparative genomics study of 23 Aspergillus species from section Flavi.</title>
        <authorList>
            <consortium name="DOE Joint Genome Institute"/>
            <person name="Kjaerbolling I."/>
            <person name="Vesth T."/>
            <person name="Frisvad J.C."/>
            <person name="Nybo J.L."/>
            <person name="Theobald S."/>
            <person name="Kildgaard S."/>
            <person name="Isbrandt T."/>
            <person name="Kuo A."/>
            <person name="Sato A."/>
            <person name="Lyhne E.K."/>
            <person name="Kogle M.E."/>
            <person name="Wiebenga A."/>
            <person name="Kun R.S."/>
            <person name="Lubbers R.J."/>
            <person name="Makela M.R."/>
            <person name="Barry K."/>
            <person name="Chovatia M."/>
            <person name="Clum A."/>
            <person name="Daum C."/>
            <person name="Haridas S."/>
            <person name="He G."/>
            <person name="LaButti K."/>
            <person name="Lipzen A."/>
            <person name="Mondo S."/>
            <person name="Riley R."/>
            <person name="Salamov A."/>
            <person name="Simmons B.A."/>
            <person name="Magnuson J.K."/>
            <person name="Henrissat B."/>
            <person name="Mortensen U.H."/>
            <person name="Larsen T.O."/>
            <person name="Devries R.P."/>
            <person name="Grigoriev I.V."/>
            <person name="Machida M."/>
            <person name="Baker S.E."/>
            <person name="Andersen M.R."/>
        </authorList>
    </citation>
    <scope>NUCLEOTIDE SEQUENCE [LARGE SCALE GENOMIC DNA]</scope>
    <source>
        <strain evidence="7 8">CBS 151.66</strain>
    </source>
</reference>
<dbReference type="Proteomes" id="UP000326565">
    <property type="component" value="Unassembled WGS sequence"/>
</dbReference>
<dbReference type="InterPro" id="IPR022091">
    <property type="entry name" value="TMF_TATA-bd"/>
</dbReference>
<feature type="region of interest" description="Disordered" evidence="5">
    <location>
        <begin position="31"/>
        <end position="221"/>
    </location>
</feature>
<feature type="compositionally biased region" description="Basic and acidic residues" evidence="5">
    <location>
        <begin position="59"/>
        <end position="77"/>
    </location>
</feature>
<gene>
    <name evidence="7" type="ORF">BDV29DRAFT_73897</name>
</gene>
<dbReference type="PANTHER" id="PTHR46515">
    <property type="entry name" value="TATA ELEMENT MODULATORY FACTOR TMF1"/>
    <property type="match status" value="1"/>
</dbReference>
<sequence length="861" mass="95721">MAQPRWKVGSFLQQAVAGVESKLDLILADEEQRQQLGSKPNSQTKEQTGSLSRSSSNARRNDRLQERLARAVIDKRTAGSPASQSSSRVSSPVTSPISGNGARLSMDIESILGPSDGNLDEPSQNLANEDSPVAASRPSQDSSLPRSSNDIATSAASNDDSEPQETDAERITEVPHQNGIEPKLQATEADKPRTSNESVQKTTGSLIDTVEHVSNGNGNDKTVAELQIEHKEAESRWQEETFGYIERIDALQSKLKYLAKEAAESAKKAAAAAEPGSMERQLREKDEKIALLLEEGQKLSKSEMNHRTAIKKLRQQLAESSKIQIENQKKTDKLERDLVSAEVRAKRAEAAEKRTSESLSSQAKTSRDLEAVTAERNALSQTVQEIKSQLARAVARAEVAEAKAQSDALEQEKRRTAKLEEELASTKIERDENEERFKTEISGLKNTIEQEKEKARMLEAELKSEQSVLENKMESLRFKAEEASSGATGDAQAKLLRQIETLQTQYAVASENWQTLEGSLLARLTNVEKERDEAARREAELRRKVREVNLKAKRAEEDVENAKEVEHDLESKLEERMQELQKLEQKFRKAADDLVSAQKDFAEQKKVCDATWAQKLEEERAKLREQALPPAGFLQQQRTESPVAYNRRPSNLDTVGPLSDYRSSRRSSTLPPASPEVGTPTRQNSFPTSNSGLLSPPAISASFSHFGETPSISFEPEEFSARSGTPSAYGGALTQNSRGINDIISESTVGAGPSVQLVERMSATVRRLESERAATKDELARIVSQRDEARQQVVDLMRESEEKKETDARVQDLEKRLAELDERYQTTLEMLGEKSEQVEELQADIADLKKIYRELVDSTMK</sequence>
<evidence type="ECO:0000256" key="2">
    <source>
        <dbReference type="ARBA" id="ARBA00023034"/>
    </source>
</evidence>
<comment type="subcellular location">
    <subcellularLocation>
        <location evidence="1">Golgi apparatus</location>
    </subcellularLocation>
</comment>
<evidence type="ECO:0000256" key="3">
    <source>
        <dbReference type="ARBA" id="ARBA00023054"/>
    </source>
</evidence>
<feature type="domain" description="TATA element modulatory factor 1 TATA binding" evidence="6">
    <location>
        <begin position="746"/>
        <end position="858"/>
    </location>
</feature>
<dbReference type="InterPro" id="IPR022092">
    <property type="entry name" value="TMF_DNA-bd"/>
</dbReference>
<evidence type="ECO:0000259" key="6">
    <source>
        <dbReference type="Pfam" id="PF12325"/>
    </source>
</evidence>
<evidence type="ECO:0000313" key="7">
    <source>
        <dbReference type="EMBL" id="KAB8068185.1"/>
    </source>
</evidence>
<feature type="compositionally biased region" description="Polar residues" evidence="5">
    <location>
        <begin position="195"/>
        <end position="220"/>
    </location>
</feature>
<feature type="compositionally biased region" description="Low complexity" evidence="5">
    <location>
        <begin position="80"/>
        <end position="98"/>
    </location>
</feature>
<dbReference type="OrthoDB" id="74178at2759"/>
<keyword evidence="3 4" id="KW-0175">Coiled coil</keyword>
<evidence type="ECO:0000256" key="5">
    <source>
        <dbReference type="SAM" id="MobiDB-lite"/>
    </source>
</evidence>
<keyword evidence="8" id="KW-1185">Reference proteome</keyword>
<dbReference type="EMBL" id="ML732411">
    <property type="protein sequence ID" value="KAB8068185.1"/>
    <property type="molecule type" value="Genomic_DNA"/>
</dbReference>
<dbReference type="InterPro" id="IPR052602">
    <property type="entry name" value="Growth_transcription_reg"/>
</dbReference>
<proteinExistence type="predicted"/>
<feature type="coiled-coil region" evidence="4">
    <location>
        <begin position="758"/>
        <end position="858"/>
    </location>
</feature>
<name>A0A5N5WK56_9EURO</name>
<dbReference type="Pfam" id="PF12325">
    <property type="entry name" value="TMF_TATA_bd"/>
    <property type="match status" value="1"/>
</dbReference>
<organism evidence="7 8">
    <name type="scientific">Aspergillus leporis</name>
    <dbReference type="NCBI Taxonomy" id="41062"/>
    <lineage>
        <taxon>Eukaryota</taxon>
        <taxon>Fungi</taxon>
        <taxon>Dikarya</taxon>
        <taxon>Ascomycota</taxon>
        <taxon>Pezizomycotina</taxon>
        <taxon>Eurotiomycetes</taxon>
        <taxon>Eurotiomycetidae</taxon>
        <taxon>Eurotiales</taxon>
        <taxon>Aspergillaceae</taxon>
        <taxon>Aspergillus</taxon>
        <taxon>Aspergillus subgen. Circumdati</taxon>
    </lineage>
</organism>
<evidence type="ECO:0000256" key="1">
    <source>
        <dbReference type="ARBA" id="ARBA00004555"/>
    </source>
</evidence>
<dbReference type="GO" id="GO:0005783">
    <property type="term" value="C:endoplasmic reticulum"/>
    <property type="evidence" value="ECO:0007669"/>
    <property type="project" value="TreeGrafter"/>
</dbReference>
<protein>
    <submittedName>
        <fullName evidence="7">TATA element modulatory factor 1 TATA binding-domain-containing protein</fullName>
    </submittedName>
</protein>
<feature type="compositionally biased region" description="Polar residues" evidence="5">
    <location>
        <begin position="34"/>
        <end position="49"/>
    </location>
</feature>
<evidence type="ECO:0000313" key="8">
    <source>
        <dbReference type="Proteomes" id="UP000326565"/>
    </source>
</evidence>
<feature type="region of interest" description="Disordered" evidence="5">
    <location>
        <begin position="347"/>
        <end position="369"/>
    </location>
</feature>
<accession>A0A5N5WK56</accession>
<feature type="compositionally biased region" description="Polar residues" evidence="5">
    <location>
        <begin position="680"/>
        <end position="693"/>
    </location>
</feature>
<feature type="compositionally biased region" description="Polar residues" evidence="5">
    <location>
        <begin position="137"/>
        <end position="158"/>
    </location>
</feature>
<evidence type="ECO:0000256" key="4">
    <source>
        <dbReference type="SAM" id="Coils"/>
    </source>
</evidence>
<feature type="compositionally biased region" description="Basic and acidic residues" evidence="5">
    <location>
        <begin position="347"/>
        <end position="356"/>
    </location>
</feature>
<dbReference type="AlphaFoldDB" id="A0A5N5WK56"/>
<dbReference type="GO" id="GO:0005794">
    <property type="term" value="C:Golgi apparatus"/>
    <property type="evidence" value="ECO:0007669"/>
    <property type="project" value="UniProtKB-SubCell"/>
</dbReference>
<dbReference type="Pfam" id="PF12329">
    <property type="entry name" value="TMF_DNA_bd"/>
    <property type="match status" value="1"/>
</dbReference>
<dbReference type="PANTHER" id="PTHR46515:SF1">
    <property type="entry name" value="TATA ELEMENT MODULATORY FACTOR"/>
    <property type="match status" value="1"/>
</dbReference>